<feature type="domain" description="RNase H type-1" evidence="1">
    <location>
        <begin position="316"/>
        <end position="425"/>
    </location>
</feature>
<dbReference type="InterPro" id="IPR044730">
    <property type="entry name" value="RNase_H-like_dom_plant"/>
</dbReference>
<protein>
    <recommendedName>
        <fullName evidence="4">Reverse transcriptase zinc-binding domain-containing protein</fullName>
    </recommendedName>
</protein>
<organism evidence="3">
    <name type="scientific">Fagus sylvatica</name>
    <name type="common">Beechnut</name>
    <dbReference type="NCBI Taxonomy" id="28930"/>
    <lineage>
        <taxon>Eukaryota</taxon>
        <taxon>Viridiplantae</taxon>
        <taxon>Streptophyta</taxon>
        <taxon>Embryophyta</taxon>
        <taxon>Tracheophyta</taxon>
        <taxon>Spermatophyta</taxon>
        <taxon>Magnoliopsida</taxon>
        <taxon>eudicotyledons</taxon>
        <taxon>Gunneridae</taxon>
        <taxon>Pentapetalae</taxon>
        <taxon>rosids</taxon>
        <taxon>fabids</taxon>
        <taxon>Fagales</taxon>
        <taxon>Fagaceae</taxon>
        <taxon>Fagus</taxon>
    </lineage>
</organism>
<sequence>MATKFWWGQKGEEWKVHWLSRDKLMQLKQDGGMGFWDLQLFNSTLLARQDSSTPTNASYIWRSICDSKEVVSPMKILDGEATVDRLICGDTMRWNDALLRQVFLPHEVEVIQSIPLSNRRPNDVLIWTGTKRGVFSVKSAYRLLLAQQRAGEASSSSSYGGDQKFWSALWSASVQPKVRVFMWKACKGILPTLANLFAKGISNTFSCVWCGEEAETVDHLLWQCEFAQRMWHECPVTFCPTVHLAMSFKEFIESCVLALFSPAAGIALDYIESGKMLTESISPPTALLSFKWKPPDAMNHKLNFYCHHGTDGHMVGVGVLIRDSAGLVAAAKCSKVRQVGDVIQVAASVLLEALVFAFHIGLRRLEVEMGNMELLGLLNLSSPCLAPIGVLVEDISSWAHKFQFLRFSFIKKECNKASQALATEALSSSFEQWVWRLHPSQVVLIYPNLGVDLSKLTHLEKPQNLNLLASDAMDNPIRLVV</sequence>
<dbReference type="GO" id="GO:0004523">
    <property type="term" value="F:RNA-DNA hybrid ribonuclease activity"/>
    <property type="evidence" value="ECO:0007669"/>
    <property type="project" value="InterPro"/>
</dbReference>
<name>A0A2N9E4N8_FAGSY</name>
<dbReference type="EMBL" id="OIVN01000081">
    <property type="protein sequence ID" value="SPC73917.1"/>
    <property type="molecule type" value="Genomic_DNA"/>
</dbReference>
<feature type="domain" description="Reverse transcriptase zinc-binding" evidence="2">
    <location>
        <begin position="135"/>
        <end position="231"/>
    </location>
</feature>
<reference evidence="3" key="1">
    <citation type="submission" date="2018-02" db="EMBL/GenBank/DDBJ databases">
        <authorList>
            <person name="Cohen D.B."/>
            <person name="Kent A.D."/>
        </authorList>
    </citation>
    <scope>NUCLEOTIDE SEQUENCE</scope>
</reference>
<evidence type="ECO:0000313" key="3">
    <source>
        <dbReference type="EMBL" id="SPC73917.1"/>
    </source>
</evidence>
<dbReference type="PANTHER" id="PTHR47074">
    <property type="entry name" value="BNAC02G40300D PROTEIN"/>
    <property type="match status" value="1"/>
</dbReference>
<dbReference type="InterPro" id="IPR002156">
    <property type="entry name" value="RNaseH_domain"/>
</dbReference>
<evidence type="ECO:0000259" key="1">
    <source>
        <dbReference type="Pfam" id="PF13456"/>
    </source>
</evidence>
<dbReference type="InterPro" id="IPR052929">
    <property type="entry name" value="RNase_H-like_EbsB-rel"/>
</dbReference>
<gene>
    <name evidence="3" type="ORF">FSB_LOCUS1799</name>
</gene>
<dbReference type="GO" id="GO:0003676">
    <property type="term" value="F:nucleic acid binding"/>
    <property type="evidence" value="ECO:0007669"/>
    <property type="project" value="InterPro"/>
</dbReference>
<evidence type="ECO:0000259" key="2">
    <source>
        <dbReference type="Pfam" id="PF13966"/>
    </source>
</evidence>
<proteinExistence type="predicted"/>
<dbReference type="Pfam" id="PF13966">
    <property type="entry name" value="zf-RVT"/>
    <property type="match status" value="1"/>
</dbReference>
<dbReference type="AlphaFoldDB" id="A0A2N9E4N8"/>
<accession>A0A2N9E4N8</accession>
<dbReference type="CDD" id="cd06222">
    <property type="entry name" value="RNase_H_like"/>
    <property type="match status" value="1"/>
</dbReference>
<evidence type="ECO:0008006" key="4">
    <source>
        <dbReference type="Google" id="ProtNLM"/>
    </source>
</evidence>
<dbReference type="InterPro" id="IPR026960">
    <property type="entry name" value="RVT-Znf"/>
</dbReference>
<dbReference type="Pfam" id="PF13456">
    <property type="entry name" value="RVT_3"/>
    <property type="match status" value="1"/>
</dbReference>
<dbReference type="PANTHER" id="PTHR47074:SF11">
    <property type="entry name" value="REVERSE TRANSCRIPTASE-LIKE PROTEIN"/>
    <property type="match status" value="1"/>
</dbReference>